<gene>
    <name evidence="6" type="ORF">BDZ31_003721</name>
</gene>
<evidence type="ECO:0000259" key="5">
    <source>
        <dbReference type="SMART" id="SM00065"/>
    </source>
</evidence>
<dbReference type="RefSeq" id="WP_183343876.1">
    <property type="nucleotide sequence ID" value="NZ_JACHNU010000006.1"/>
</dbReference>
<keyword evidence="2 6" id="KW-0418">Kinase</keyword>
<accession>A0A840IJL1</accession>
<dbReference type="GO" id="GO:0000160">
    <property type="term" value="P:phosphorelay signal transduction system"/>
    <property type="evidence" value="ECO:0007669"/>
    <property type="project" value="UniProtKB-KW"/>
</dbReference>
<reference evidence="6 7" key="1">
    <citation type="submission" date="2020-08" db="EMBL/GenBank/DDBJ databases">
        <title>Genomic Encyclopedia of Archaeal and Bacterial Type Strains, Phase II (KMG-II): from individual species to whole genera.</title>
        <authorList>
            <person name="Goeker M."/>
        </authorList>
    </citation>
    <scope>NUCLEOTIDE SEQUENCE [LARGE SCALE GENOMIC DNA]</scope>
    <source>
        <strain evidence="6 7">DSM 23288</strain>
    </source>
</reference>
<sequence>MSARPDVPLARPADRALSGEAPLPPRPAHEPSLFAGVEPLEVFVDLLSEIESDTTSSEFYHRICEAICRLTTMRRAAIFLYDAGRMRVRAVGSHGISFTRLAKLRPTLHDAPIAQRALLEDRVIVVSSAEIDREVPPDYAKLLGITSLVCTPLAAAGHRYGVIVADRGAGDFDLSDGERHLMWTLGKTAALAATARNATRQQERTRRLGERIDLAREIHERVMQRLFGVSLVLSAQTDLTPELRERCSAEMGEALADLRSALERPLAPMAYETGTTLRAELDRHARESQLPIVLRWDEGVQVPRKLEGLAQSVLGEALRNVRKHADPSRVSVTVQRDDDTFTLAVRNDGVTGERPAAGSGGMGLRLAAFEALQHNGFVEFGPEKGAEPPGWRVRLVVPIQPDQTEDA</sequence>
<keyword evidence="1" id="KW-0808">Transferase</keyword>
<dbReference type="Pfam" id="PF13185">
    <property type="entry name" value="GAF_2"/>
    <property type="match status" value="1"/>
</dbReference>
<dbReference type="PANTHER" id="PTHR24421">
    <property type="entry name" value="NITRATE/NITRITE SENSOR PROTEIN NARX-RELATED"/>
    <property type="match status" value="1"/>
</dbReference>
<keyword evidence="3" id="KW-0902">Two-component regulatory system</keyword>
<name>A0A840IJL1_9ACTN</name>
<dbReference type="CDD" id="cd16917">
    <property type="entry name" value="HATPase_UhpB-NarQ-NarX-like"/>
    <property type="match status" value="1"/>
</dbReference>
<dbReference type="InterPro" id="IPR036890">
    <property type="entry name" value="HATPase_C_sf"/>
</dbReference>
<dbReference type="Proteomes" id="UP000585272">
    <property type="component" value="Unassembled WGS sequence"/>
</dbReference>
<proteinExistence type="predicted"/>
<evidence type="ECO:0000256" key="3">
    <source>
        <dbReference type="ARBA" id="ARBA00023012"/>
    </source>
</evidence>
<evidence type="ECO:0000256" key="2">
    <source>
        <dbReference type="ARBA" id="ARBA00022777"/>
    </source>
</evidence>
<feature type="domain" description="GAF" evidence="5">
    <location>
        <begin position="55"/>
        <end position="203"/>
    </location>
</feature>
<dbReference type="SUPFAM" id="SSF55874">
    <property type="entry name" value="ATPase domain of HSP90 chaperone/DNA topoisomerase II/histidine kinase"/>
    <property type="match status" value="1"/>
</dbReference>
<organism evidence="6 7">
    <name type="scientific">Conexibacter arvalis</name>
    <dbReference type="NCBI Taxonomy" id="912552"/>
    <lineage>
        <taxon>Bacteria</taxon>
        <taxon>Bacillati</taxon>
        <taxon>Actinomycetota</taxon>
        <taxon>Thermoleophilia</taxon>
        <taxon>Solirubrobacterales</taxon>
        <taxon>Conexibacteraceae</taxon>
        <taxon>Conexibacter</taxon>
    </lineage>
</organism>
<dbReference type="AlphaFoldDB" id="A0A840IJL1"/>
<dbReference type="GO" id="GO:0016301">
    <property type="term" value="F:kinase activity"/>
    <property type="evidence" value="ECO:0007669"/>
    <property type="project" value="UniProtKB-KW"/>
</dbReference>
<dbReference type="InterPro" id="IPR050482">
    <property type="entry name" value="Sensor_HK_TwoCompSys"/>
</dbReference>
<keyword evidence="7" id="KW-1185">Reference proteome</keyword>
<dbReference type="EMBL" id="JACHNU010000006">
    <property type="protein sequence ID" value="MBB4664118.1"/>
    <property type="molecule type" value="Genomic_DNA"/>
</dbReference>
<evidence type="ECO:0000256" key="4">
    <source>
        <dbReference type="SAM" id="MobiDB-lite"/>
    </source>
</evidence>
<evidence type="ECO:0000313" key="7">
    <source>
        <dbReference type="Proteomes" id="UP000585272"/>
    </source>
</evidence>
<protein>
    <submittedName>
        <fullName evidence="6">Signal transduction histidine kinase</fullName>
    </submittedName>
</protein>
<dbReference type="InterPro" id="IPR003018">
    <property type="entry name" value="GAF"/>
</dbReference>
<dbReference type="SUPFAM" id="SSF55781">
    <property type="entry name" value="GAF domain-like"/>
    <property type="match status" value="1"/>
</dbReference>
<comment type="caution">
    <text evidence="6">The sequence shown here is derived from an EMBL/GenBank/DDBJ whole genome shotgun (WGS) entry which is preliminary data.</text>
</comment>
<dbReference type="Gene3D" id="3.30.450.40">
    <property type="match status" value="1"/>
</dbReference>
<dbReference type="Gene3D" id="1.20.5.1930">
    <property type="match status" value="1"/>
</dbReference>
<evidence type="ECO:0000256" key="1">
    <source>
        <dbReference type="ARBA" id="ARBA00022679"/>
    </source>
</evidence>
<dbReference type="PANTHER" id="PTHR24421:SF61">
    <property type="entry name" value="OXYGEN SENSOR HISTIDINE KINASE NREB"/>
    <property type="match status" value="1"/>
</dbReference>
<dbReference type="InterPro" id="IPR029016">
    <property type="entry name" value="GAF-like_dom_sf"/>
</dbReference>
<dbReference type="SMART" id="SM00065">
    <property type="entry name" value="GAF"/>
    <property type="match status" value="1"/>
</dbReference>
<evidence type="ECO:0000313" key="6">
    <source>
        <dbReference type="EMBL" id="MBB4664118.1"/>
    </source>
</evidence>
<dbReference type="Gene3D" id="3.30.565.10">
    <property type="entry name" value="Histidine kinase-like ATPase, C-terminal domain"/>
    <property type="match status" value="1"/>
</dbReference>
<feature type="region of interest" description="Disordered" evidence="4">
    <location>
        <begin position="1"/>
        <end position="30"/>
    </location>
</feature>